<evidence type="ECO:0000313" key="8">
    <source>
        <dbReference type="Proteomes" id="UP001549145"/>
    </source>
</evidence>
<dbReference type="Proteomes" id="UP001549145">
    <property type="component" value="Unassembled WGS sequence"/>
</dbReference>
<dbReference type="SUPFAM" id="SSF158472">
    <property type="entry name" value="HAMP domain-like"/>
    <property type="match status" value="1"/>
</dbReference>
<comment type="similarity">
    <text evidence="2">Belongs to the methyl-accepting chemotaxis (MCP) protein family.</text>
</comment>
<dbReference type="Gene3D" id="6.10.340.10">
    <property type="match status" value="1"/>
</dbReference>
<dbReference type="SUPFAM" id="SSF58104">
    <property type="entry name" value="Methyl-accepting chemotaxis protein (MCP) signaling domain"/>
    <property type="match status" value="1"/>
</dbReference>
<dbReference type="PANTHER" id="PTHR32089">
    <property type="entry name" value="METHYL-ACCEPTING CHEMOTAXIS PROTEIN MCPB"/>
    <property type="match status" value="1"/>
</dbReference>
<gene>
    <name evidence="7" type="ORF">ABID43_000250</name>
</gene>
<name>A0ABV2KYV1_9HYPH</name>
<protein>
    <submittedName>
        <fullName evidence="7">Methyl-accepting chemotaxis protein</fullName>
    </submittedName>
</protein>
<feature type="domain" description="Methyl-accepting transducer" evidence="5">
    <location>
        <begin position="307"/>
        <end position="543"/>
    </location>
</feature>
<evidence type="ECO:0000256" key="1">
    <source>
        <dbReference type="ARBA" id="ARBA00023224"/>
    </source>
</evidence>
<accession>A0ABV2KYV1</accession>
<keyword evidence="4" id="KW-0472">Membrane</keyword>
<organism evidence="7 8">
    <name type="scientific">Methylobacterium goesingense</name>
    <dbReference type="NCBI Taxonomy" id="243690"/>
    <lineage>
        <taxon>Bacteria</taxon>
        <taxon>Pseudomonadati</taxon>
        <taxon>Pseudomonadota</taxon>
        <taxon>Alphaproteobacteria</taxon>
        <taxon>Hyphomicrobiales</taxon>
        <taxon>Methylobacteriaceae</taxon>
        <taxon>Methylobacterium</taxon>
    </lineage>
</organism>
<dbReference type="SMART" id="SM00283">
    <property type="entry name" value="MA"/>
    <property type="match status" value="1"/>
</dbReference>
<dbReference type="InterPro" id="IPR003660">
    <property type="entry name" value="HAMP_dom"/>
</dbReference>
<dbReference type="RefSeq" id="WP_373320842.1">
    <property type="nucleotide sequence ID" value="NZ_BPQL01000022.1"/>
</dbReference>
<sequence>MGLLARFSIIAKLMSVVVLIGAIVSGCLWYATTRMAAIDGAYTQFLNRDTKAIADLRTVNRLIFTLSYFNFRNIAETNAADMQRTDRGFEEASERLNKVLGELRDEAPSFAGRLDLLKQKINGFVADSSEARTLASSGLKTEALALLHQSVDPTFDAMVAEGSALGRDIRAFVDAGARNLAETTDRTRLNTLLLGGFGLFAGLLAAGLVSVFGITRPIGRLVEALRRMAAGDSAAVVAGRERRDEVGAVGRAVEEIRTLVARKATEEAERQQIADAAASAERRRTMHALADGFESAVGSIIATVSASAGALQGTAEAMSATATQTSRQSGTVASAADEAAANVGTVAAAAEELGSSVQEIGRQVDGSAELARRAVEEASQTGALVQDLSVAAGRIGDVVALITSIASQTNLLALNATIEAARAGEAGRGFAVVAAEVKELANQTTRATHEIEEQIGRIQASTGHAVGAIRTISGRIGEIAAVTTSIAAAVEEQGAATQEIVRNVGQAASGTSDVTANILGVAQAAEQTGAAASRVLVSAVELSTQSEHLNGQVTRFLQTVRAA</sequence>
<comment type="caution">
    <text evidence="7">The sequence shown here is derived from an EMBL/GenBank/DDBJ whole genome shotgun (WGS) entry which is preliminary data.</text>
</comment>
<evidence type="ECO:0000259" key="6">
    <source>
        <dbReference type="PROSITE" id="PS50885"/>
    </source>
</evidence>
<keyword evidence="4" id="KW-1133">Transmembrane helix</keyword>
<dbReference type="InterPro" id="IPR004090">
    <property type="entry name" value="Chemotax_Me-accpt_rcpt"/>
</dbReference>
<feature type="domain" description="HAMP" evidence="6">
    <location>
        <begin position="212"/>
        <end position="265"/>
    </location>
</feature>
<reference evidence="7 8" key="1">
    <citation type="submission" date="2024-06" db="EMBL/GenBank/DDBJ databases">
        <title>Genomic Encyclopedia of Type Strains, Phase IV (KMG-IV): sequencing the most valuable type-strain genomes for metagenomic binning, comparative biology and taxonomic classification.</title>
        <authorList>
            <person name="Goeker M."/>
        </authorList>
    </citation>
    <scope>NUCLEOTIDE SEQUENCE [LARGE SCALE GENOMIC DNA]</scope>
    <source>
        <strain evidence="7 8">DSM 21331</strain>
    </source>
</reference>
<dbReference type="Gene3D" id="1.10.287.950">
    <property type="entry name" value="Methyl-accepting chemotaxis protein"/>
    <property type="match status" value="1"/>
</dbReference>
<dbReference type="PROSITE" id="PS51257">
    <property type="entry name" value="PROKAR_LIPOPROTEIN"/>
    <property type="match status" value="1"/>
</dbReference>
<dbReference type="Pfam" id="PF00672">
    <property type="entry name" value="HAMP"/>
    <property type="match status" value="1"/>
</dbReference>
<keyword evidence="8" id="KW-1185">Reference proteome</keyword>
<dbReference type="InterPro" id="IPR004089">
    <property type="entry name" value="MCPsignal_dom"/>
</dbReference>
<dbReference type="PANTHER" id="PTHR32089:SF112">
    <property type="entry name" value="LYSOZYME-LIKE PROTEIN-RELATED"/>
    <property type="match status" value="1"/>
</dbReference>
<dbReference type="CDD" id="cd06225">
    <property type="entry name" value="HAMP"/>
    <property type="match status" value="1"/>
</dbReference>
<dbReference type="Pfam" id="PF00015">
    <property type="entry name" value="MCPsignal"/>
    <property type="match status" value="1"/>
</dbReference>
<keyword evidence="4" id="KW-0812">Transmembrane</keyword>
<dbReference type="PROSITE" id="PS50111">
    <property type="entry name" value="CHEMOTAXIS_TRANSDUC_2"/>
    <property type="match status" value="1"/>
</dbReference>
<dbReference type="PRINTS" id="PR00260">
    <property type="entry name" value="CHEMTRNSDUCR"/>
</dbReference>
<evidence type="ECO:0000313" key="7">
    <source>
        <dbReference type="EMBL" id="MET3690731.1"/>
    </source>
</evidence>
<evidence type="ECO:0000256" key="4">
    <source>
        <dbReference type="SAM" id="Phobius"/>
    </source>
</evidence>
<evidence type="ECO:0000256" key="2">
    <source>
        <dbReference type="ARBA" id="ARBA00029447"/>
    </source>
</evidence>
<proteinExistence type="inferred from homology"/>
<keyword evidence="1 3" id="KW-0807">Transducer</keyword>
<dbReference type="EMBL" id="JBEPMM010000001">
    <property type="protein sequence ID" value="MET3690731.1"/>
    <property type="molecule type" value="Genomic_DNA"/>
</dbReference>
<evidence type="ECO:0000259" key="5">
    <source>
        <dbReference type="PROSITE" id="PS50111"/>
    </source>
</evidence>
<evidence type="ECO:0000256" key="3">
    <source>
        <dbReference type="PROSITE-ProRule" id="PRU00284"/>
    </source>
</evidence>
<dbReference type="SMART" id="SM00304">
    <property type="entry name" value="HAMP"/>
    <property type="match status" value="1"/>
</dbReference>
<dbReference type="PROSITE" id="PS50885">
    <property type="entry name" value="HAMP"/>
    <property type="match status" value="1"/>
</dbReference>
<feature type="transmembrane region" description="Helical" evidence="4">
    <location>
        <begin position="6"/>
        <end position="31"/>
    </location>
</feature>
<feature type="transmembrane region" description="Helical" evidence="4">
    <location>
        <begin position="192"/>
        <end position="214"/>
    </location>
</feature>